<dbReference type="GO" id="GO:0006633">
    <property type="term" value="P:fatty acid biosynthetic process"/>
    <property type="evidence" value="ECO:0007669"/>
    <property type="project" value="InterPro"/>
</dbReference>
<evidence type="ECO:0000256" key="1">
    <source>
        <dbReference type="ARBA" id="ARBA00023315"/>
    </source>
</evidence>
<dbReference type="Proteomes" id="UP000824469">
    <property type="component" value="Unassembled WGS sequence"/>
</dbReference>
<dbReference type="InterPro" id="IPR013601">
    <property type="entry name" value="FAE1_typ3_polyketide_synth"/>
</dbReference>
<dbReference type="Pfam" id="PF08392">
    <property type="entry name" value="FAE1_CUT1_RppA"/>
    <property type="match status" value="1"/>
</dbReference>
<keyword evidence="2" id="KW-1133">Transmembrane helix</keyword>
<dbReference type="GO" id="GO:0016747">
    <property type="term" value="F:acyltransferase activity, transferring groups other than amino-acyl groups"/>
    <property type="evidence" value="ECO:0007669"/>
    <property type="project" value="InterPro"/>
</dbReference>
<feature type="non-terminal residue" evidence="4">
    <location>
        <position position="1"/>
    </location>
</feature>
<dbReference type="GO" id="GO:0016020">
    <property type="term" value="C:membrane"/>
    <property type="evidence" value="ECO:0007669"/>
    <property type="project" value="InterPro"/>
</dbReference>
<gene>
    <name evidence="4" type="ORF">KI387_020985</name>
</gene>
<feature type="transmembrane region" description="Helical" evidence="2">
    <location>
        <begin position="38"/>
        <end position="54"/>
    </location>
</feature>
<feature type="non-terminal residue" evidence="4">
    <location>
        <position position="184"/>
    </location>
</feature>
<keyword evidence="2" id="KW-0812">Transmembrane</keyword>
<keyword evidence="5" id="KW-1185">Reference proteome</keyword>
<comment type="caution">
    <text evidence="4">The sequence shown here is derived from an EMBL/GenBank/DDBJ whole genome shotgun (WGS) entry which is preliminary data.</text>
</comment>
<dbReference type="AlphaFoldDB" id="A0AA38G9Q4"/>
<proteinExistence type="predicted"/>
<name>A0AA38G9Q4_TAXCH</name>
<reference evidence="4 5" key="1">
    <citation type="journal article" date="2021" name="Nat. Plants">
        <title>The Taxus genome provides insights into paclitaxel biosynthesis.</title>
        <authorList>
            <person name="Xiong X."/>
            <person name="Gou J."/>
            <person name="Liao Q."/>
            <person name="Li Y."/>
            <person name="Zhou Q."/>
            <person name="Bi G."/>
            <person name="Li C."/>
            <person name="Du R."/>
            <person name="Wang X."/>
            <person name="Sun T."/>
            <person name="Guo L."/>
            <person name="Liang H."/>
            <person name="Lu P."/>
            <person name="Wu Y."/>
            <person name="Zhang Z."/>
            <person name="Ro D.K."/>
            <person name="Shang Y."/>
            <person name="Huang S."/>
            <person name="Yan J."/>
        </authorList>
    </citation>
    <scope>NUCLEOTIDE SEQUENCE [LARGE SCALE GENOMIC DNA]</scope>
    <source>
        <strain evidence="4">Ta-2019</strain>
    </source>
</reference>
<protein>
    <recommendedName>
        <fullName evidence="3">FAE domain-containing protein</fullName>
    </recommendedName>
</protein>
<evidence type="ECO:0000259" key="3">
    <source>
        <dbReference type="Pfam" id="PF08392"/>
    </source>
</evidence>
<organism evidence="4 5">
    <name type="scientific">Taxus chinensis</name>
    <name type="common">Chinese yew</name>
    <name type="synonym">Taxus wallichiana var. chinensis</name>
    <dbReference type="NCBI Taxonomy" id="29808"/>
    <lineage>
        <taxon>Eukaryota</taxon>
        <taxon>Viridiplantae</taxon>
        <taxon>Streptophyta</taxon>
        <taxon>Embryophyta</taxon>
        <taxon>Tracheophyta</taxon>
        <taxon>Spermatophyta</taxon>
        <taxon>Pinopsida</taxon>
        <taxon>Pinidae</taxon>
        <taxon>Conifers II</taxon>
        <taxon>Cupressales</taxon>
        <taxon>Taxaceae</taxon>
        <taxon>Taxus</taxon>
    </lineage>
</organism>
<keyword evidence="2" id="KW-0472">Membrane</keyword>
<dbReference type="PANTHER" id="PTHR31561">
    <property type="entry name" value="3-KETOACYL-COA SYNTHASE"/>
    <property type="match status" value="1"/>
</dbReference>
<evidence type="ECO:0000313" key="5">
    <source>
        <dbReference type="Proteomes" id="UP000824469"/>
    </source>
</evidence>
<keyword evidence="1" id="KW-0808">Transferase</keyword>
<evidence type="ECO:0000256" key="2">
    <source>
        <dbReference type="SAM" id="Phobius"/>
    </source>
</evidence>
<sequence>CIGESEALTLHPALRLIFLYLLVSDSYGKTMAMTKEPLIVFLYVLLLGACYAYVQYSSFIITRAAEGVALGCVVVTWMLRRSRRQCYLVDYTCYKGPDDRMLNAETSIYFGFKYQPHVADNLELQWRLYLRSGLGEETGGPSFLFKGPAEGTFEDAQVEMHECFGTLLDHLFAKTDFHPDKIDI</sequence>
<dbReference type="InterPro" id="IPR012392">
    <property type="entry name" value="3-ktacl-CoA_syn"/>
</dbReference>
<evidence type="ECO:0000313" key="4">
    <source>
        <dbReference type="EMBL" id="KAH9319216.1"/>
    </source>
</evidence>
<dbReference type="EMBL" id="JAHRHJ020000004">
    <property type="protein sequence ID" value="KAH9319216.1"/>
    <property type="molecule type" value="Genomic_DNA"/>
</dbReference>
<feature type="domain" description="FAE" evidence="3">
    <location>
        <begin position="80"/>
        <end position="184"/>
    </location>
</feature>
<accession>A0AA38G9Q4</accession>
<keyword evidence="1" id="KW-0012">Acyltransferase</keyword>